<dbReference type="Pfam" id="PF03099">
    <property type="entry name" value="BPL_LplA_LipB"/>
    <property type="match status" value="1"/>
</dbReference>
<name>A0A1M4V6G5_9ACTN</name>
<dbReference type="Pfam" id="PF02237">
    <property type="entry name" value="BPL_C"/>
    <property type="match status" value="1"/>
</dbReference>
<evidence type="ECO:0000256" key="3">
    <source>
        <dbReference type="ARBA" id="ARBA00024227"/>
    </source>
</evidence>
<dbReference type="InterPro" id="IPR004408">
    <property type="entry name" value="Biotin_CoA_COase_ligase"/>
</dbReference>
<dbReference type="OrthoDB" id="9807064at2"/>
<dbReference type="PROSITE" id="PS51733">
    <property type="entry name" value="BPL_LPL_CATALYTIC"/>
    <property type="match status" value="1"/>
</dbReference>
<dbReference type="Gene3D" id="2.30.30.100">
    <property type="match status" value="1"/>
</dbReference>
<evidence type="ECO:0000256" key="1">
    <source>
        <dbReference type="ARBA" id="ARBA00022598"/>
    </source>
</evidence>
<dbReference type="STRING" id="1121881.SAMN02745225_01204"/>
<gene>
    <name evidence="5" type="ORF">SAMN02745225_01204</name>
</gene>
<dbReference type="InterPro" id="IPR003142">
    <property type="entry name" value="BPL_C"/>
</dbReference>
<dbReference type="SUPFAM" id="SSF55681">
    <property type="entry name" value="Class II aaRS and biotin synthetases"/>
    <property type="match status" value="1"/>
</dbReference>
<evidence type="ECO:0000313" key="6">
    <source>
        <dbReference type="Proteomes" id="UP000184295"/>
    </source>
</evidence>
<dbReference type="AlphaFoldDB" id="A0A1M4V6G5"/>
<organism evidence="5 6">
    <name type="scientific">Ferrithrix thermotolerans DSM 19514</name>
    <dbReference type="NCBI Taxonomy" id="1121881"/>
    <lineage>
        <taxon>Bacteria</taxon>
        <taxon>Bacillati</taxon>
        <taxon>Actinomycetota</taxon>
        <taxon>Acidimicrobiia</taxon>
        <taxon>Acidimicrobiales</taxon>
        <taxon>Acidimicrobiaceae</taxon>
        <taxon>Ferrithrix</taxon>
    </lineage>
</organism>
<keyword evidence="2" id="KW-0092">Biotin</keyword>
<feature type="domain" description="BPL/LPL catalytic" evidence="4">
    <location>
        <begin position="19"/>
        <end position="199"/>
    </location>
</feature>
<dbReference type="NCBIfam" id="TIGR00121">
    <property type="entry name" value="birA_ligase"/>
    <property type="match status" value="1"/>
</dbReference>
<evidence type="ECO:0000313" key="5">
    <source>
        <dbReference type="EMBL" id="SHE64500.1"/>
    </source>
</evidence>
<keyword evidence="1 5" id="KW-0436">Ligase</keyword>
<accession>A0A1M4V6G5</accession>
<dbReference type="PANTHER" id="PTHR12835:SF5">
    <property type="entry name" value="BIOTIN--PROTEIN LIGASE"/>
    <property type="match status" value="1"/>
</dbReference>
<keyword evidence="6" id="KW-1185">Reference proteome</keyword>
<sequence length="273" mass="29398">MRETSPQEETLTPQVPAWRVQRFESLDSTNRFILDQARSGAKEGLVAVADEQVSGRGRLGRRWLSPKGSSFSASVLFGCSDRDGVATAQRLVRVVSLAMSYSLSEIYEVDARIKWPNDLEIDGEKVAGVLSELCTTGSELSVVVGVGVNLLQSKGELDLLSRPATSISIKAPDKQDLITVDVLLDVFLSNLSKWLLTLRSGAGLSEIAQAYRCKCSTIGERVRVELPGGSLLSGVATSVGEDGELVVRGADGEVAVHAGDVFHLRVQRDLKSK</sequence>
<dbReference type="RefSeq" id="WP_084660244.1">
    <property type="nucleotide sequence ID" value="NZ_FQUL01000014.1"/>
</dbReference>
<dbReference type="InterPro" id="IPR004143">
    <property type="entry name" value="BPL_LPL_catalytic"/>
</dbReference>
<dbReference type="EC" id="6.3.4.15" evidence="3"/>
<dbReference type="GO" id="GO:0004077">
    <property type="term" value="F:biotin--[biotin carboxyl-carrier protein] ligase activity"/>
    <property type="evidence" value="ECO:0007669"/>
    <property type="project" value="UniProtKB-EC"/>
</dbReference>
<protein>
    <recommendedName>
        <fullName evidence="3">biotin--[biotin carboxyl-carrier protein] ligase</fullName>
        <ecNumber evidence="3">6.3.4.15</ecNumber>
    </recommendedName>
</protein>
<evidence type="ECO:0000256" key="2">
    <source>
        <dbReference type="ARBA" id="ARBA00023267"/>
    </source>
</evidence>
<dbReference type="PANTHER" id="PTHR12835">
    <property type="entry name" value="BIOTIN PROTEIN LIGASE"/>
    <property type="match status" value="1"/>
</dbReference>
<dbReference type="Gene3D" id="3.30.930.10">
    <property type="entry name" value="Bira Bifunctional Protein, Domain 2"/>
    <property type="match status" value="1"/>
</dbReference>
<dbReference type="EMBL" id="FQUL01000014">
    <property type="protein sequence ID" value="SHE64500.1"/>
    <property type="molecule type" value="Genomic_DNA"/>
</dbReference>
<proteinExistence type="predicted"/>
<dbReference type="GO" id="GO:0005737">
    <property type="term" value="C:cytoplasm"/>
    <property type="evidence" value="ECO:0007669"/>
    <property type="project" value="TreeGrafter"/>
</dbReference>
<dbReference type="Proteomes" id="UP000184295">
    <property type="component" value="Unassembled WGS sequence"/>
</dbReference>
<dbReference type="InterPro" id="IPR045864">
    <property type="entry name" value="aa-tRNA-synth_II/BPL/LPL"/>
</dbReference>
<dbReference type="CDD" id="cd16442">
    <property type="entry name" value="BPL"/>
    <property type="match status" value="1"/>
</dbReference>
<evidence type="ECO:0000259" key="4">
    <source>
        <dbReference type="PROSITE" id="PS51733"/>
    </source>
</evidence>
<reference evidence="6" key="1">
    <citation type="submission" date="2016-11" db="EMBL/GenBank/DDBJ databases">
        <authorList>
            <person name="Varghese N."/>
            <person name="Submissions S."/>
        </authorList>
    </citation>
    <scope>NUCLEOTIDE SEQUENCE [LARGE SCALE GENOMIC DNA]</scope>
    <source>
        <strain evidence="6">DSM 19514</strain>
    </source>
</reference>